<dbReference type="Proteomes" id="UP001162480">
    <property type="component" value="Chromosome 3"/>
</dbReference>
<evidence type="ECO:0000256" key="4">
    <source>
        <dbReference type="ARBA" id="ARBA00022723"/>
    </source>
</evidence>
<dbReference type="InterPro" id="IPR001965">
    <property type="entry name" value="Znf_PHD"/>
</dbReference>
<dbReference type="GO" id="GO:0008270">
    <property type="term" value="F:zinc ion binding"/>
    <property type="evidence" value="ECO:0007669"/>
    <property type="project" value="UniProtKB-KW"/>
</dbReference>
<keyword evidence="6" id="KW-0833">Ubl conjugation pathway</keyword>
<evidence type="ECO:0000256" key="1">
    <source>
        <dbReference type="ARBA" id="ARBA00004123"/>
    </source>
</evidence>
<feature type="region of interest" description="Disordered" evidence="10">
    <location>
        <begin position="356"/>
        <end position="389"/>
    </location>
</feature>
<protein>
    <submittedName>
        <fullName evidence="13">M phase-specific E3 ubiquitin-protein ligase</fullName>
    </submittedName>
</protein>
<evidence type="ECO:0000256" key="7">
    <source>
        <dbReference type="ARBA" id="ARBA00022833"/>
    </source>
</evidence>
<dbReference type="Pfam" id="PF26054">
    <property type="entry name" value="PHD_G2E3"/>
    <property type="match status" value="1"/>
</dbReference>
<dbReference type="Pfam" id="PF13771">
    <property type="entry name" value="zf-HC5HC2H"/>
    <property type="match status" value="1"/>
</dbReference>
<dbReference type="InterPro" id="IPR013083">
    <property type="entry name" value="Znf_RING/FYVE/PHD"/>
</dbReference>
<dbReference type="InterPro" id="IPR042013">
    <property type="entry name" value="PHF7/G2E3_ePHD"/>
</dbReference>
<evidence type="ECO:0000256" key="2">
    <source>
        <dbReference type="ARBA" id="ARBA00004906"/>
    </source>
</evidence>
<dbReference type="CDD" id="cd15669">
    <property type="entry name" value="ePHD_PHF7_G2E3_like"/>
    <property type="match status" value="1"/>
</dbReference>
<dbReference type="SMART" id="SM00184">
    <property type="entry name" value="RING"/>
    <property type="match status" value="2"/>
</dbReference>
<sequence>MTSPGRPNRKGKKKKSQDDTFQYSDMCLFCETTDDNEEIFGRKVQKCRMTVHYFCMLFSSGLSQKGKTEEDGIFGFLPGDIWKEKSRGSRLKCTFCRRNGATIGCVVKNCRKVFHFGCGQKAGALNQYFDSYSSFCPSHRPRQACQVSDRLSFFGTANSMCVICMNAVEARASNDTLRAPCCKNTWFHRTCIQRQALAAGLHFFKCPLCCNKELFQAEMLQIGIYIPEQDAAWEMEPHAYQELLEPYTHCDLDVCLCPRGRKYNKDDSKWEIIVCHWCGSQGCHVGCISNKSLSRPTRWSCPPCEAIDCELRKERKKKKCSPKQADYSVDMPGSKSNQKLCPSECVSRKLPVKRSTTLNSNTDVRDDNSDSQTANNNNNNNNNNAISPVTYRKPGVRISRRNFWKRGMFKRNKKKKPATLTLAEALQSGTVSNCNNPQISTPGSPVATCSGVINKECEGGSSLQHSNSSLDLTPKFKKAFQKHRKQKNSEADVLVDIKNQTKLCVNNSKCAKSGLEKNSKSQINVPYVLRRRGKAVASSASPSKHQNRRRLRSDMKSDLAGPWTVPRKTCENVPHKRTKLVDLTMNSGNMVEIDLTTSPSSSYLDISRETGQISDISEEMVGNSAMSLISKAKQSRNYFNKENSNVDPLVSCDCNDCSCFVLISDDDDDDDFIQIPAVLSDSEEGTVFDNLQDEKCDVASCDCKSVNWEYNKLKLSIEKESFSGNSDSQNLISSCYQKQLVQEASCSSSSSLSSSFSSIITLSTSETELGKGCGELDSNSCAFESNTVF</sequence>
<dbReference type="SUPFAM" id="SSF57903">
    <property type="entry name" value="FYVE/PHD zinc finger"/>
    <property type="match status" value="1"/>
</dbReference>
<feature type="domain" description="RING-type" evidence="11">
    <location>
        <begin position="161"/>
        <end position="209"/>
    </location>
</feature>
<accession>A0AA36APK4</accession>
<proteinExistence type="predicted"/>
<dbReference type="SMART" id="SM00249">
    <property type="entry name" value="PHD"/>
    <property type="match status" value="3"/>
</dbReference>
<dbReference type="PROSITE" id="PS50089">
    <property type="entry name" value="ZF_RING_2"/>
    <property type="match status" value="1"/>
</dbReference>
<keyword evidence="8" id="KW-0539">Nucleus</keyword>
<dbReference type="Gene3D" id="3.30.40.10">
    <property type="entry name" value="Zinc/RING finger domain, C3HC4 (zinc finger)"/>
    <property type="match status" value="2"/>
</dbReference>
<keyword evidence="7" id="KW-0862">Zinc</keyword>
<feature type="region of interest" description="Disordered" evidence="10">
    <location>
        <begin position="533"/>
        <end position="567"/>
    </location>
</feature>
<comment type="subcellular location">
    <subcellularLocation>
        <location evidence="1">Nucleus</location>
    </subcellularLocation>
</comment>
<comment type="pathway">
    <text evidence="2">Protein modification; protein ubiquitination.</text>
</comment>
<dbReference type="PANTHER" id="PTHR12420">
    <property type="entry name" value="PHD FINGER PROTEIN"/>
    <property type="match status" value="1"/>
</dbReference>
<keyword evidence="4" id="KW-0479">Metal-binding</keyword>
<evidence type="ECO:0000259" key="12">
    <source>
        <dbReference type="PROSITE" id="PS51805"/>
    </source>
</evidence>
<name>A0AA36APK4_OCTVU</name>
<dbReference type="InterPro" id="IPR011011">
    <property type="entry name" value="Znf_FYVE_PHD"/>
</dbReference>
<dbReference type="EMBL" id="OX597816">
    <property type="protein sequence ID" value="CAI9719928.1"/>
    <property type="molecule type" value="Genomic_DNA"/>
</dbReference>
<keyword evidence="14" id="KW-1185">Reference proteome</keyword>
<feature type="compositionally biased region" description="Low complexity" evidence="10">
    <location>
        <begin position="375"/>
        <end position="384"/>
    </location>
</feature>
<dbReference type="PANTHER" id="PTHR12420:SF42">
    <property type="entry name" value="G2_M PHASE-SPECIFIC E3 UBIQUITIN-PROTEIN LIGASE"/>
    <property type="match status" value="1"/>
</dbReference>
<gene>
    <name evidence="13" type="ORF">OCTVUL_1B028756</name>
</gene>
<dbReference type="InterPro" id="IPR051188">
    <property type="entry name" value="PHD-type_Zinc_Finger"/>
</dbReference>
<dbReference type="InterPro" id="IPR059102">
    <property type="entry name" value="PHD_PHF7/G2E3-like"/>
</dbReference>
<evidence type="ECO:0000313" key="13">
    <source>
        <dbReference type="EMBL" id="CAI9719928.1"/>
    </source>
</evidence>
<dbReference type="InterPro" id="IPR001841">
    <property type="entry name" value="Znf_RING"/>
</dbReference>
<dbReference type="GO" id="GO:0005634">
    <property type="term" value="C:nucleus"/>
    <property type="evidence" value="ECO:0007669"/>
    <property type="project" value="TreeGrafter"/>
</dbReference>
<evidence type="ECO:0000256" key="9">
    <source>
        <dbReference type="PROSITE-ProRule" id="PRU00175"/>
    </source>
</evidence>
<organism evidence="13 14">
    <name type="scientific">Octopus vulgaris</name>
    <name type="common">Common octopus</name>
    <dbReference type="NCBI Taxonomy" id="6645"/>
    <lineage>
        <taxon>Eukaryota</taxon>
        <taxon>Metazoa</taxon>
        <taxon>Spiralia</taxon>
        <taxon>Lophotrochozoa</taxon>
        <taxon>Mollusca</taxon>
        <taxon>Cephalopoda</taxon>
        <taxon>Coleoidea</taxon>
        <taxon>Octopodiformes</taxon>
        <taxon>Octopoda</taxon>
        <taxon>Incirrata</taxon>
        <taxon>Octopodidae</taxon>
        <taxon>Octopus</taxon>
    </lineage>
</organism>
<reference evidence="13" key="1">
    <citation type="submission" date="2023-08" db="EMBL/GenBank/DDBJ databases">
        <authorList>
            <person name="Alioto T."/>
            <person name="Alioto T."/>
            <person name="Gomez Garrido J."/>
        </authorList>
    </citation>
    <scope>NUCLEOTIDE SEQUENCE</scope>
</reference>
<dbReference type="InterPro" id="IPR034732">
    <property type="entry name" value="EPHD"/>
</dbReference>
<dbReference type="AlphaFoldDB" id="A0AA36APK4"/>
<keyword evidence="3" id="KW-0808">Transferase</keyword>
<evidence type="ECO:0000256" key="10">
    <source>
        <dbReference type="SAM" id="MobiDB-lite"/>
    </source>
</evidence>
<evidence type="ECO:0000256" key="8">
    <source>
        <dbReference type="ARBA" id="ARBA00023242"/>
    </source>
</evidence>
<dbReference type="PROSITE" id="PS51805">
    <property type="entry name" value="EPHD"/>
    <property type="match status" value="1"/>
</dbReference>
<evidence type="ECO:0000256" key="6">
    <source>
        <dbReference type="ARBA" id="ARBA00022786"/>
    </source>
</evidence>
<keyword evidence="5 9" id="KW-0863">Zinc-finger</keyword>
<evidence type="ECO:0000256" key="3">
    <source>
        <dbReference type="ARBA" id="ARBA00022679"/>
    </source>
</evidence>
<feature type="domain" description="PHD-type" evidence="12">
    <location>
        <begin position="24"/>
        <end position="140"/>
    </location>
</feature>
<evidence type="ECO:0000259" key="11">
    <source>
        <dbReference type="PROSITE" id="PS50089"/>
    </source>
</evidence>
<evidence type="ECO:0000256" key="5">
    <source>
        <dbReference type="ARBA" id="ARBA00022771"/>
    </source>
</evidence>
<evidence type="ECO:0000313" key="14">
    <source>
        <dbReference type="Proteomes" id="UP001162480"/>
    </source>
</evidence>